<feature type="transmembrane region" description="Helical" evidence="2">
    <location>
        <begin position="103"/>
        <end position="122"/>
    </location>
</feature>
<dbReference type="AlphaFoldDB" id="A0A433SKW3"/>
<dbReference type="EMBL" id="RQTK01001579">
    <property type="protein sequence ID" value="RUS69777.1"/>
    <property type="molecule type" value="Genomic_DNA"/>
</dbReference>
<name>A0A433SKW3_ELYCH</name>
<dbReference type="STRING" id="188477.A0A433SKW3"/>
<feature type="transmembrane region" description="Helical" evidence="2">
    <location>
        <begin position="167"/>
        <end position="184"/>
    </location>
</feature>
<feature type="non-terminal residue" evidence="3">
    <location>
        <position position="269"/>
    </location>
</feature>
<evidence type="ECO:0000313" key="4">
    <source>
        <dbReference type="Proteomes" id="UP000271974"/>
    </source>
</evidence>
<feature type="transmembrane region" description="Helical" evidence="2">
    <location>
        <begin position="134"/>
        <end position="155"/>
    </location>
</feature>
<feature type="region of interest" description="Disordered" evidence="1">
    <location>
        <begin position="1"/>
        <end position="27"/>
    </location>
</feature>
<keyword evidence="2" id="KW-0472">Membrane</keyword>
<keyword evidence="2" id="KW-0812">Transmembrane</keyword>
<evidence type="ECO:0000313" key="3">
    <source>
        <dbReference type="EMBL" id="RUS69777.1"/>
    </source>
</evidence>
<accession>A0A433SKW3</accession>
<feature type="compositionally biased region" description="Polar residues" evidence="1">
    <location>
        <begin position="1"/>
        <end position="10"/>
    </location>
</feature>
<gene>
    <name evidence="3" type="ORF">EGW08_022463</name>
</gene>
<reference evidence="3 4" key="1">
    <citation type="submission" date="2019-01" db="EMBL/GenBank/DDBJ databases">
        <title>A draft genome assembly of the solar-powered sea slug Elysia chlorotica.</title>
        <authorList>
            <person name="Cai H."/>
            <person name="Li Q."/>
            <person name="Fang X."/>
            <person name="Li J."/>
            <person name="Curtis N.E."/>
            <person name="Altenburger A."/>
            <person name="Shibata T."/>
            <person name="Feng M."/>
            <person name="Maeda T."/>
            <person name="Schwartz J.A."/>
            <person name="Shigenobu S."/>
            <person name="Lundholm N."/>
            <person name="Nishiyama T."/>
            <person name="Yang H."/>
            <person name="Hasebe M."/>
            <person name="Li S."/>
            <person name="Pierce S.K."/>
            <person name="Wang J."/>
        </authorList>
    </citation>
    <scope>NUCLEOTIDE SEQUENCE [LARGE SCALE GENOMIC DNA]</scope>
    <source>
        <strain evidence="3">EC2010</strain>
        <tissue evidence="3">Whole organism of an adult</tissue>
    </source>
</reference>
<dbReference type="OrthoDB" id="10622539at2759"/>
<dbReference type="Proteomes" id="UP000271974">
    <property type="component" value="Unassembled WGS sequence"/>
</dbReference>
<sequence>MDRCTESASPSGRKCVDDTLSSQEDSGTRDSISEHLVASVQLCGTSSLLWMLAPFCVVYLASLKADRGFRVWPAARMVLKVLVACLVCVAAGQALTGGQYLDMFKTADLSRLSTFIMVLLVLELKRTNRGVRSLVQYLFWPLSLLATLGAVSVSLTKQEASESPANFLLTLGCLCAVSIHFILARFPQGETSGTDTDQKPAHPEDNASYLSDLLFDWITGIVWKSFRHGLAEEDVPGVNYVDSCQAVSLQFDQAWAIEERKSRERSAKP</sequence>
<keyword evidence="2" id="KW-1133">Transmembrane helix</keyword>
<proteinExistence type="predicted"/>
<keyword evidence="4" id="KW-1185">Reference proteome</keyword>
<protein>
    <submittedName>
        <fullName evidence="3">Uncharacterized protein</fullName>
    </submittedName>
</protein>
<feature type="transmembrane region" description="Helical" evidence="2">
    <location>
        <begin position="77"/>
        <end position="97"/>
    </location>
</feature>
<evidence type="ECO:0000256" key="2">
    <source>
        <dbReference type="SAM" id="Phobius"/>
    </source>
</evidence>
<comment type="caution">
    <text evidence="3">The sequence shown here is derived from an EMBL/GenBank/DDBJ whole genome shotgun (WGS) entry which is preliminary data.</text>
</comment>
<evidence type="ECO:0000256" key="1">
    <source>
        <dbReference type="SAM" id="MobiDB-lite"/>
    </source>
</evidence>
<organism evidence="3 4">
    <name type="scientific">Elysia chlorotica</name>
    <name type="common">Eastern emerald elysia</name>
    <name type="synonym">Sea slug</name>
    <dbReference type="NCBI Taxonomy" id="188477"/>
    <lineage>
        <taxon>Eukaryota</taxon>
        <taxon>Metazoa</taxon>
        <taxon>Spiralia</taxon>
        <taxon>Lophotrochozoa</taxon>
        <taxon>Mollusca</taxon>
        <taxon>Gastropoda</taxon>
        <taxon>Heterobranchia</taxon>
        <taxon>Euthyneura</taxon>
        <taxon>Panpulmonata</taxon>
        <taxon>Sacoglossa</taxon>
        <taxon>Placobranchoidea</taxon>
        <taxon>Plakobranchidae</taxon>
        <taxon>Elysia</taxon>
    </lineage>
</organism>